<dbReference type="Proteomes" id="UP000567293">
    <property type="component" value="Unassembled WGS sequence"/>
</dbReference>
<evidence type="ECO:0000256" key="1">
    <source>
        <dbReference type="SAM" id="Coils"/>
    </source>
</evidence>
<keyword evidence="1" id="KW-0175">Coiled coil</keyword>
<name>A0A7V8NU20_9BACT</name>
<gene>
    <name evidence="2" type="ORF">HRJ53_20860</name>
</gene>
<comment type="caution">
    <text evidence="2">The sequence shown here is derived from an EMBL/GenBank/DDBJ whole genome shotgun (WGS) entry which is preliminary data.</text>
</comment>
<keyword evidence="3" id="KW-1185">Reference proteome</keyword>
<proteinExistence type="predicted"/>
<feature type="coiled-coil region" evidence="1">
    <location>
        <begin position="6"/>
        <end position="33"/>
    </location>
</feature>
<dbReference type="EMBL" id="JACDQQ010002007">
    <property type="protein sequence ID" value="MBA0087443.1"/>
    <property type="molecule type" value="Genomic_DNA"/>
</dbReference>
<evidence type="ECO:0000313" key="3">
    <source>
        <dbReference type="Proteomes" id="UP000567293"/>
    </source>
</evidence>
<evidence type="ECO:0000313" key="2">
    <source>
        <dbReference type="EMBL" id="MBA0087443.1"/>
    </source>
</evidence>
<accession>A0A7V8NU20</accession>
<dbReference type="AlphaFoldDB" id="A0A7V8NU20"/>
<sequence>MPALEVDCLRERVAQLEEALRYAQGALESVKKASREAELAAEKVLAALNGAWK</sequence>
<organism evidence="2 3">
    <name type="scientific">Candidatus Acidiferrum panamense</name>
    <dbReference type="NCBI Taxonomy" id="2741543"/>
    <lineage>
        <taxon>Bacteria</taxon>
        <taxon>Pseudomonadati</taxon>
        <taxon>Acidobacteriota</taxon>
        <taxon>Terriglobia</taxon>
        <taxon>Candidatus Acidiferrales</taxon>
        <taxon>Candidatus Acidiferrum</taxon>
    </lineage>
</organism>
<protein>
    <submittedName>
        <fullName evidence="2">Uncharacterized protein</fullName>
    </submittedName>
</protein>
<reference evidence="2" key="1">
    <citation type="submission" date="2020-06" db="EMBL/GenBank/DDBJ databases">
        <title>Legume-microbial interactions unlock mineral nutrients during tropical forest succession.</title>
        <authorList>
            <person name="Epihov D.Z."/>
        </authorList>
    </citation>
    <scope>NUCLEOTIDE SEQUENCE [LARGE SCALE GENOMIC DNA]</scope>
    <source>
        <strain evidence="2">Pan2503</strain>
    </source>
</reference>